<dbReference type="InterPro" id="IPR039018">
    <property type="entry name" value="VapC20-like"/>
</dbReference>
<evidence type="ECO:0000313" key="3">
    <source>
        <dbReference type="Proteomes" id="UP000010846"/>
    </source>
</evidence>
<dbReference type="GeneID" id="14375279"/>
<dbReference type="PANTHER" id="PTHR42188">
    <property type="entry name" value="23S RRNA-SPECIFIC ENDONUCLEASE VAPC20"/>
    <property type="match status" value="1"/>
</dbReference>
<feature type="domain" description="PIN" evidence="1">
    <location>
        <begin position="3"/>
        <end position="132"/>
    </location>
</feature>
<dbReference type="OrthoDB" id="198094at2157"/>
<dbReference type="eggNOG" id="arCOG04502">
    <property type="taxonomic scope" value="Archaea"/>
</dbReference>
<dbReference type="GO" id="GO:0004521">
    <property type="term" value="F:RNA endonuclease activity"/>
    <property type="evidence" value="ECO:0007669"/>
    <property type="project" value="InterPro"/>
</dbReference>
<dbReference type="InterPro" id="IPR002716">
    <property type="entry name" value="PIN_dom"/>
</dbReference>
<dbReference type="HOGENOM" id="CLU_136715_0_0_2"/>
<dbReference type="EMBL" id="CP003050">
    <property type="protein sequence ID" value="AGB15643.1"/>
    <property type="molecule type" value="Genomic_DNA"/>
</dbReference>
<accession>L0I9Z1</accession>
<keyword evidence="3" id="KW-1185">Reference proteome</keyword>
<evidence type="ECO:0000313" key="2">
    <source>
        <dbReference type="EMBL" id="AGB15643.1"/>
    </source>
</evidence>
<dbReference type="AlphaFoldDB" id="L0I9Z1"/>
<dbReference type="SUPFAM" id="SSF88723">
    <property type="entry name" value="PIN domain-like"/>
    <property type="match status" value="1"/>
</dbReference>
<dbReference type="STRING" id="797302.Halru_1025"/>
<dbReference type="KEGG" id="hru:Halru_1025"/>
<dbReference type="RefSeq" id="WP_015300308.1">
    <property type="nucleotide sequence ID" value="NC_019964.1"/>
</dbReference>
<proteinExistence type="predicted"/>
<sequence>MSIIVDTGVIYADHDRDATRHDVASDALDRVYDGALGQPIVSTYIYDEAVTLTDARSSRSAAAIALGKRLRGAGSFPSAFELCSVTDAEFDDAVTAFEQYTDQGLSFTDATIVAQVRRRSLDGVLSFDTDFDGLVERFDPATVATR</sequence>
<dbReference type="GO" id="GO:0016075">
    <property type="term" value="P:rRNA catabolic process"/>
    <property type="evidence" value="ECO:0007669"/>
    <property type="project" value="TreeGrafter"/>
</dbReference>
<name>L0I9Z1_HALRX</name>
<gene>
    <name evidence="2" type="ordered locus">Halru_1025</name>
</gene>
<dbReference type="Proteomes" id="UP000010846">
    <property type="component" value="Chromosome"/>
</dbReference>
<organism evidence="2 3">
    <name type="scientific">Halovivax ruber (strain DSM 18193 / JCM 13892 / XH-70)</name>
    <dbReference type="NCBI Taxonomy" id="797302"/>
    <lineage>
        <taxon>Archaea</taxon>
        <taxon>Methanobacteriati</taxon>
        <taxon>Methanobacteriota</taxon>
        <taxon>Stenosarchaea group</taxon>
        <taxon>Halobacteria</taxon>
        <taxon>Halobacteriales</taxon>
        <taxon>Natrialbaceae</taxon>
        <taxon>Halovivax</taxon>
    </lineage>
</organism>
<reference evidence="2" key="1">
    <citation type="submission" date="2011-09" db="EMBL/GenBank/DDBJ databases">
        <title>Complete sequence of Halovivax ruber XH-70.</title>
        <authorList>
            <consortium name="US DOE Joint Genome Institute"/>
            <person name="Lucas S."/>
            <person name="Han J."/>
            <person name="Lapidus A."/>
            <person name="Cheng J.-F."/>
            <person name="Goodwin L."/>
            <person name="Pitluck S."/>
            <person name="Peters L."/>
            <person name="Mikhailova N."/>
            <person name="Davenport K."/>
            <person name="Detter J.C."/>
            <person name="Han C."/>
            <person name="Tapia R."/>
            <person name="Land M."/>
            <person name="Hauser L."/>
            <person name="Kyrpides N."/>
            <person name="Ivanova N."/>
            <person name="Pagani I."/>
            <person name="Sproer C."/>
            <person name="Anderson I."/>
            <person name="Woyke T."/>
        </authorList>
    </citation>
    <scope>NUCLEOTIDE SEQUENCE</scope>
    <source>
        <strain evidence="2">XH-70</strain>
    </source>
</reference>
<dbReference type="Gene3D" id="3.40.50.1010">
    <property type="entry name" value="5'-nuclease"/>
    <property type="match status" value="1"/>
</dbReference>
<dbReference type="Pfam" id="PF01850">
    <property type="entry name" value="PIN"/>
    <property type="match status" value="1"/>
</dbReference>
<evidence type="ECO:0000259" key="1">
    <source>
        <dbReference type="Pfam" id="PF01850"/>
    </source>
</evidence>
<dbReference type="PANTHER" id="PTHR42188:SF1">
    <property type="entry name" value="23S RRNA-SPECIFIC ENDONUCLEASE VAPC20"/>
    <property type="match status" value="1"/>
</dbReference>
<dbReference type="InterPro" id="IPR029060">
    <property type="entry name" value="PIN-like_dom_sf"/>
</dbReference>
<protein>
    <submittedName>
        <fullName evidence="2">Putative nucleic acid-binding protein, contains PIN domain</fullName>
    </submittedName>
</protein>